<protein>
    <submittedName>
        <fullName evidence="1">Uncharacterized protein</fullName>
    </submittedName>
</protein>
<reference evidence="1" key="1">
    <citation type="submission" date="2019-08" db="EMBL/GenBank/DDBJ databases">
        <authorList>
            <person name="Kucharzyk K."/>
            <person name="Murdoch R.W."/>
            <person name="Higgins S."/>
            <person name="Loffler F."/>
        </authorList>
    </citation>
    <scope>NUCLEOTIDE SEQUENCE</scope>
</reference>
<organism evidence="1">
    <name type="scientific">bioreactor metagenome</name>
    <dbReference type="NCBI Taxonomy" id="1076179"/>
    <lineage>
        <taxon>unclassified sequences</taxon>
        <taxon>metagenomes</taxon>
        <taxon>ecological metagenomes</taxon>
    </lineage>
</organism>
<evidence type="ECO:0000313" key="1">
    <source>
        <dbReference type="EMBL" id="MPN42075.1"/>
    </source>
</evidence>
<sequence>MKIQFVALVLHFGKTLDDLPLSHAIADPHGQDHLVVLVPVADAVDARHRRDDHAVPSFKQALGRGEPHLLDVLVNRRILLDEQVARRNVGLGLVIVVIGNEVLDRIFRQEFAKLGIQLCRQRLVRRQHQRRPAGTGDHVGHRIRFA</sequence>
<proteinExistence type="predicted"/>
<dbReference type="AntiFam" id="ANF00217">
    <property type="entry name" value="Shadow ORF (opposite uvrB)"/>
</dbReference>
<comment type="caution">
    <text evidence="1">The sequence shown here is derived from an EMBL/GenBank/DDBJ whole genome shotgun (WGS) entry which is preliminary data.</text>
</comment>
<gene>
    <name evidence="1" type="ORF">SDC9_189631</name>
</gene>
<dbReference type="AlphaFoldDB" id="A0A645HSQ0"/>
<dbReference type="EMBL" id="VSSQ01099548">
    <property type="protein sequence ID" value="MPN42075.1"/>
    <property type="molecule type" value="Genomic_DNA"/>
</dbReference>
<name>A0A645HSQ0_9ZZZZ</name>
<accession>A0A645HSQ0</accession>